<evidence type="ECO:0000256" key="7">
    <source>
        <dbReference type="SAM" id="Phobius"/>
    </source>
</evidence>
<dbReference type="RefSeq" id="WP_121807814.1">
    <property type="nucleotide sequence ID" value="NZ_RDBE01000010.1"/>
</dbReference>
<evidence type="ECO:0000256" key="5">
    <source>
        <dbReference type="ARBA" id="ARBA00022989"/>
    </source>
</evidence>
<comment type="caution">
    <text evidence="8">The sequence shown here is derived from an EMBL/GenBank/DDBJ whole genome shotgun (WGS) entry which is preliminary data.</text>
</comment>
<evidence type="ECO:0000256" key="4">
    <source>
        <dbReference type="ARBA" id="ARBA00022692"/>
    </source>
</evidence>
<comment type="subcellular location">
    <subcellularLocation>
        <location evidence="1">Cell membrane</location>
        <topology evidence="1">Multi-pass membrane protein</topology>
    </subcellularLocation>
</comment>
<accession>A0A3L8NZV8</accession>
<dbReference type="Proteomes" id="UP000281708">
    <property type="component" value="Unassembled WGS sequence"/>
</dbReference>
<feature type="transmembrane region" description="Helical" evidence="7">
    <location>
        <begin position="65"/>
        <end position="84"/>
    </location>
</feature>
<dbReference type="PANTHER" id="PTHR33884">
    <property type="entry name" value="UPF0410 PROTEIN YMGE"/>
    <property type="match status" value="1"/>
</dbReference>
<evidence type="ECO:0000313" key="9">
    <source>
        <dbReference type="Proteomes" id="UP000281708"/>
    </source>
</evidence>
<evidence type="ECO:0000313" key="8">
    <source>
        <dbReference type="EMBL" id="RLV48311.1"/>
    </source>
</evidence>
<dbReference type="GO" id="GO:0005886">
    <property type="term" value="C:plasma membrane"/>
    <property type="evidence" value="ECO:0007669"/>
    <property type="project" value="UniProtKB-SubCell"/>
</dbReference>
<name>A0A3L8NZV8_9ACTN</name>
<organism evidence="8 9">
    <name type="scientific">Nocardioides mangrovicus</name>
    <dbReference type="NCBI Taxonomy" id="2478913"/>
    <lineage>
        <taxon>Bacteria</taxon>
        <taxon>Bacillati</taxon>
        <taxon>Actinomycetota</taxon>
        <taxon>Actinomycetes</taxon>
        <taxon>Propionibacteriales</taxon>
        <taxon>Nocardioidaceae</taxon>
        <taxon>Nocardioides</taxon>
    </lineage>
</organism>
<reference evidence="8 9" key="1">
    <citation type="submission" date="2018-10" db="EMBL/GenBank/DDBJ databases">
        <title>Marmoricola sp. 4Q3S-7 whole genome shotgun sequence.</title>
        <authorList>
            <person name="Li F."/>
        </authorList>
    </citation>
    <scope>NUCLEOTIDE SEQUENCE [LARGE SCALE GENOMIC DNA]</scope>
    <source>
        <strain evidence="8 9">4Q3S-7</strain>
    </source>
</reference>
<feature type="transmembrane region" description="Helical" evidence="7">
    <location>
        <begin position="31"/>
        <end position="53"/>
    </location>
</feature>
<dbReference type="InterPro" id="IPR007341">
    <property type="entry name" value="Transgly_assoc"/>
</dbReference>
<evidence type="ECO:0000256" key="6">
    <source>
        <dbReference type="ARBA" id="ARBA00023136"/>
    </source>
</evidence>
<dbReference type="OrthoDB" id="5197368at2"/>
<dbReference type="Pfam" id="PF04226">
    <property type="entry name" value="Transgly_assoc"/>
    <property type="match status" value="1"/>
</dbReference>
<proteinExistence type="inferred from homology"/>
<evidence type="ECO:0000256" key="2">
    <source>
        <dbReference type="ARBA" id="ARBA00011006"/>
    </source>
</evidence>
<evidence type="ECO:0000256" key="3">
    <source>
        <dbReference type="ARBA" id="ARBA00022475"/>
    </source>
</evidence>
<dbReference type="PANTHER" id="PTHR33884:SF3">
    <property type="entry name" value="UPF0410 PROTEIN YMGE"/>
    <property type="match status" value="1"/>
</dbReference>
<dbReference type="EMBL" id="RDBE01000010">
    <property type="protein sequence ID" value="RLV48311.1"/>
    <property type="molecule type" value="Genomic_DNA"/>
</dbReference>
<protein>
    <submittedName>
        <fullName evidence="8">GlsB/YeaQ/YmgE family stress response membrane protein</fullName>
    </submittedName>
</protein>
<keyword evidence="5 7" id="KW-1133">Transmembrane helix</keyword>
<keyword evidence="9" id="KW-1185">Reference proteome</keyword>
<keyword evidence="4 7" id="KW-0812">Transmembrane</keyword>
<keyword evidence="3" id="KW-1003">Cell membrane</keyword>
<dbReference type="AlphaFoldDB" id="A0A3L8NZV8"/>
<sequence length="92" mass="9776">MLGLILTILIVGAIAEFIARLLVPGRQHMSVLATIALGVVGSLIGGFLGYVLFHKDAQDGLFQPSGIVGSIIGAVIALVIWQMTQRRHDARV</sequence>
<comment type="similarity">
    <text evidence="2">Belongs to the UPF0410 family.</text>
</comment>
<gene>
    <name evidence="8" type="ORF">D9V37_19930</name>
</gene>
<evidence type="ECO:0000256" key="1">
    <source>
        <dbReference type="ARBA" id="ARBA00004651"/>
    </source>
</evidence>
<keyword evidence="6 7" id="KW-0472">Membrane</keyword>